<keyword evidence="5 10" id="KW-0547">Nucleotide-binding</keyword>
<dbReference type="NCBIfam" id="TIGR03598">
    <property type="entry name" value="GTPase_YsxC"/>
    <property type="match status" value="1"/>
</dbReference>
<dbReference type="GO" id="GO:0000917">
    <property type="term" value="P:division septum assembly"/>
    <property type="evidence" value="ECO:0007669"/>
    <property type="project" value="UniProtKB-KW"/>
</dbReference>
<evidence type="ECO:0000256" key="4">
    <source>
        <dbReference type="ARBA" id="ARBA00022723"/>
    </source>
</evidence>
<dbReference type="GO" id="GO:0005525">
    <property type="term" value="F:GTP binding"/>
    <property type="evidence" value="ECO:0007669"/>
    <property type="project" value="UniProtKB-UniRule"/>
</dbReference>
<dbReference type="SUPFAM" id="SSF52540">
    <property type="entry name" value="P-loop containing nucleoside triphosphate hydrolases"/>
    <property type="match status" value="1"/>
</dbReference>
<evidence type="ECO:0000256" key="8">
    <source>
        <dbReference type="ARBA" id="ARBA00023210"/>
    </source>
</evidence>
<evidence type="ECO:0000256" key="10">
    <source>
        <dbReference type="HAMAP-Rule" id="MF_00321"/>
    </source>
</evidence>
<evidence type="ECO:0000256" key="1">
    <source>
        <dbReference type="ARBA" id="ARBA00001946"/>
    </source>
</evidence>
<dbReference type="PROSITE" id="PS51706">
    <property type="entry name" value="G_ENGB"/>
    <property type="match status" value="1"/>
</dbReference>
<evidence type="ECO:0000259" key="11">
    <source>
        <dbReference type="PROSITE" id="PS51706"/>
    </source>
</evidence>
<dbReference type="Gene3D" id="3.40.50.300">
    <property type="entry name" value="P-loop containing nucleotide triphosphate hydrolases"/>
    <property type="match status" value="1"/>
</dbReference>
<dbReference type="OrthoDB" id="9804921at2"/>
<evidence type="ECO:0000256" key="7">
    <source>
        <dbReference type="ARBA" id="ARBA00023134"/>
    </source>
</evidence>
<evidence type="ECO:0000256" key="6">
    <source>
        <dbReference type="ARBA" id="ARBA00022842"/>
    </source>
</evidence>
<dbReference type="Proteomes" id="UP000004836">
    <property type="component" value="Unassembled WGS sequence"/>
</dbReference>
<keyword evidence="4" id="KW-0479">Metal-binding</keyword>
<dbReference type="Pfam" id="PF01926">
    <property type="entry name" value="MMR_HSR1"/>
    <property type="match status" value="1"/>
</dbReference>
<keyword evidence="8 10" id="KW-0717">Septation</keyword>
<dbReference type="EMBL" id="ALYF01000003">
    <property type="protein sequence ID" value="EJW20880.1"/>
    <property type="molecule type" value="Genomic_DNA"/>
</dbReference>
<dbReference type="InterPro" id="IPR030393">
    <property type="entry name" value="G_ENGB_dom"/>
</dbReference>
<evidence type="ECO:0000313" key="12">
    <source>
        <dbReference type="EMBL" id="EJW20880.1"/>
    </source>
</evidence>
<comment type="caution">
    <text evidence="12">The sequence shown here is derived from an EMBL/GenBank/DDBJ whole genome shotgun (WGS) entry which is preliminary data.</text>
</comment>
<evidence type="ECO:0000256" key="2">
    <source>
        <dbReference type="ARBA" id="ARBA00009638"/>
    </source>
</evidence>
<dbReference type="PANTHER" id="PTHR11649:SF13">
    <property type="entry name" value="ENGB-TYPE G DOMAIN-CONTAINING PROTEIN"/>
    <property type="match status" value="1"/>
</dbReference>
<evidence type="ECO:0000256" key="3">
    <source>
        <dbReference type="ARBA" id="ARBA00022618"/>
    </source>
</evidence>
<keyword evidence="3 10" id="KW-0132">Cell division</keyword>
<dbReference type="AlphaFoldDB" id="J9A3E4"/>
<proteinExistence type="inferred from homology"/>
<evidence type="ECO:0000256" key="9">
    <source>
        <dbReference type="ARBA" id="ARBA00023306"/>
    </source>
</evidence>
<keyword evidence="9 10" id="KW-0131">Cell cycle</keyword>
<comment type="function">
    <text evidence="10">Necessary for normal cell division and for the maintenance of normal septation.</text>
</comment>
<dbReference type="InterPro" id="IPR027417">
    <property type="entry name" value="P-loop_NTPase"/>
</dbReference>
<keyword evidence="6" id="KW-0460">Magnesium</keyword>
<dbReference type="GO" id="GO:0005829">
    <property type="term" value="C:cytosol"/>
    <property type="evidence" value="ECO:0007669"/>
    <property type="project" value="TreeGrafter"/>
</dbReference>
<dbReference type="PANTHER" id="PTHR11649">
    <property type="entry name" value="MSS1/TRME-RELATED GTP-BINDING PROTEIN"/>
    <property type="match status" value="1"/>
</dbReference>
<keyword evidence="13" id="KW-1185">Reference proteome</keyword>
<comment type="similarity">
    <text evidence="2 10">Belongs to the TRAFAC class TrmE-Era-EngA-EngB-Septin-like GTPase superfamily. EngB GTPase family.</text>
</comment>
<name>J9A3E4_9PROT</name>
<sequence length="237" mass="25802">MPDQEINPAEAERLEAGLEAGRWLFTQPCNFKFGVVDTDGLPNGDLTEIAFAGRSNVGKSSLINALTGHKALARTSSTPGRTQELNFFALAERDETNNEAGQALWMVDMPGYGYAKESKNKIAAWNKLLRSYLRGRMNLRRVFVLIDARHGIKSNDFDILKLLDEAAVSYQIVLTKADKPKQAALEATLATMQTALAKRPAAHPEMIATSAVKGQGINLLRAEIAGLVDLSAIGYKA</sequence>
<dbReference type="GO" id="GO:0046872">
    <property type="term" value="F:metal ion binding"/>
    <property type="evidence" value="ECO:0007669"/>
    <property type="project" value="UniProtKB-KW"/>
</dbReference>
<feature type="domain" description="EngB-type G" evidence="11">
    <location>
        <begin position="45"/>
        <end position="230"/>
    </location>
</feature>
<dbReference type="STRING" id="1220535.IMCC14465_06760"/>
<keyword evidence="7 10" id="KW-0342">GTP-binding</keyword>
<dbReference type="InterPro" id="IPR006073">
    <property type="entry name" value="GTP-bd"/>
</dbReference>
<dbReference type="PATRIC" id="fig|1220535.3.peg.673"/>
<gene>
    <name evidence="10" type="primary">engB</name>
    <name evidence="12" type="ORF">IMCC14465_06760</name>
</gene>
<evidence type="ECO:0000313" key="13">
    <source>
        <dbReference type="Proteomes" id="UP000004836"/>
    </source>
</evidence>
<dbReference type="eggNOG" id="COG0218">
    <property type="taxonomic scope" value="Bacteria"/>
</dbReference>
<organism evidence="12 13">
    <name type="scientific">alpha proteobacterium IMCC14465</name>
    <dbReference type="NCBI Taxonomy" id="1220535"/>
    <lineage>
        <taxon>Bacteria</taxon>
        <taxon>Pseudomonadati</taxon>
        <taxon>Pseudomonadota</taxon>
        <taxon>Alphaproteobacteria</taxon>
        <taxon>PS1 clade</taxon>
    </lineage>
</organism>
<dbReference type="InterPro" id="IPR019987">
    <property type="entry name" value="GTP-bd_ribosome_bio_YsxC"/>
</dbReference>
<protein>
    <recommendedName>
        <fullName evidence="10">Probable GTP-binding protein EngB</fullName>
    </recommendedName>
</protein>
<accession>J9A3E4</accession>
<reference evidence="12 13" key="1">
    <citation type="journal article" date="2012" name="J. Bacteriol.">
        <title>Genome Sequence of Strain IMCC14465, Isolated from the East Sea, Belonging to the PS1 Clade of Alphaproteobacteria.</title>
        <authorList>
            <person name="Yang S.J."/>
            <person name="Kang I."/>
            <person name="Cho J.C."/>
        </authorList>
    </citation>
    <scope>NUCLEOTIDE SEQUENCE [LARGE SCALE GENOMIC DNA]</scope>
    <source>
        <strain evidence="12 13">IMCC14465</strain>
    </source>
</reference>
<dbReference type="HAMAP" id="MF_00321">
    <property type="entry name" value="GTPase_EngB"/>
    <property type="match status" value="1"/>
</dbReference>
<evidence type="ECO:0000256" key="5">
    <source>
        <dbReference type="ARBA" id="ARBA00022741"/>
    </source>
</evidence>
<comment type="cofactor">
    <cofactor evidence="1">
        <name>Mg(2+)</name>
        <dbReference type="ChEBI" id="CHEBI:18420"/>
    </cofactor>
</comment>
<dbReference type="CDD" id="cd01876">
    <property type="entry name" value="YihA_EngB"/>
    <property type="match status" value="1"/>
</dbReference>